<comment type="caution">
    <text evidence="8">The sequence shown here is derived from an EMBL/GenBank/DDBJ whole genome shotgun (WGS) entry which is preliminary data.</text>
</comment>
<dbReference type="OrthoDB" id="268546at2"/>
<feature type="domain" description="Cation efflux protein transmembrane" evidence="7">
    <location>
        <begin position="7"/>
        <end position="203"/>
    </location>
</feature>
<dbReference type="InterPro" id="IPR058533">
    <property type="entry name" value="Cation_efflux_TM"/>
</dbReference>
<feature type="transmembrane region" description="Helical" evidence="6">
    <location>
        <begin position="182"/>
        <end position="200"/>
    </location>
</feature>
<dbReference type="PANTHER" id="PTHR43840">
    <property type="entry name" value="MITOCHONDRIAL METAL TRANSPORTER 1-RELATED"/>
    <property type="match status" value="1"/>
</dbReference>
<organism evidence="8 9">
    <name type="scientific">Photobacterium rosenbergii</name>
    <dbReference type="NCBI Taxonomy" id="294936"/>
    <lineage>
        <taxon>Bacteria</taxon>
        <taxon>Pseudomonadati</taxon>
        <taxon>Pseudomonadota</taxon>
        <taxon>Gammaproteobacteria</taxon>
        <taxon>Vibrionales</taxon>
        <taxon>Vibrionaceae</taxon>
        <taxon>Photobacterium</taxon>
    </lineage>
</organism>
<dbReference type="AlphaFoldDB" id="A0A2T3NHJ7"/>
<feature type="transmembrane region" description="Helical" evidence="6">
    <location>
        <begin position="114"/>
        <end position="132"/>
    </location>
</feature>
<comment type="subcellular location">
    <subcellularLocation>
        <location evidence="1">Membrane</location>
        <topology evidence="1">Multi-pass membrane protein</topology>
    </subcellularLocation>
</comment>
<dbReference type="Gene3D" id="1.20.1510.10">
    <property type="entry name" value="Cation efflux protein transmembrane domain"/>
    <property type="match status" value="1"/>
</dbReference>
<dbReference type="Proteomes" id="UP000241346">
    <property type="component" value="Unassembled WGS sequence"/>
</dbReference>
<dbReference type="GO" id="GO:0015093">
    <property type="term" value="F:ferrous iron transmembrane transporter activity"/>
    <property type="evidence" value="ECO:0007669"/>
    <property type="project" value="TreeGrafter"/>
</dbReference>
<feature type="transmembrane region" description="Helical" evidence="6">
    <location>
        <begin position="152"/>
        <end position="170"/>
    </location>
</feature>
<accession>A0A2T3NHJ7</accession>
<evidence type="ECO:0000313" key="9">
    <source>
        <dbReference type="Proteomes" id="UP000241346"/>
    </source>
</evidence>
<keyword evidence="3 6" id="KW-0812">Transmembrane</keyword>
<evidence type="ECO:0000256" key="1">
    <source>
        <dbReference type="ARBA" id="ARBA00004141"/>
    </source>
</evidence>
<evidence type="ECO:0000256" key="3">
    <source>
        <dbReference type="ARBA" id="ARBA00022692"/>
    </source>
</evidence>
<feature type="transmembrane region" description="Helical" evidence="6">
    <location>
        <begin position="79"/>
        <end position="99"/>
    </location>
</feature>
<dbReference type="SUPFAM" id="SSF161111">
    <property type="entry name" value="Cation efflux protein transmembrane domain-like"/>
    <property type="match status" value="1"/>
</dbReference>
<dbReference type="GO" id="GO:0006882">
    <property type="term" value="P:intracellular zinc ion homeostasis"/>
    <property type="evidence" value="ECO:0007669"/>
    <property type="project" value="TreeGrafter"/>
</dbReference>
<dbReference type="InterPro" id="IPR027469">
    <property type="entry name" value="Cation_efflux_TMD_sf"/>
</dbReference>
<keyword evidence="2" id="KW-0813">Transport</keyword>
<proteinExistence type="predicted"/>
<protein>
    <recommendedName>
        <fullName evidence="7">Cation efflux protein transmembrane domain-containing protein</fullName>
    </recommendedName>
</protein>
<evidence type="ECO:0000313" key="8">
    <source>
        <dbReference type="EMBL" id="PSW14494.1"/>
    </source>
</evidence>
<evidence type="ECO:0000259" key="7">
    <source>
        <dbReference type="Pfam" id="PF01545"/>
    </source>
</evidence>
<name>A0A2T3NHJ7_9GAMM</name>
<dbReference type="GO" id="GO:0005886">
    <property type="term" value="C:plasma membrane"/>
    <property type="evidence" value="ECO:0007669"/>
    <property type="project" value="TreeGrafter"/>
</dbReference>
<reference evidence="8 9" key="1">
    <citation type="submission" date="2018-03" db="EMBL/GenBank/DDBJ databases">
        <title>Whole genome sequencing of Histamine producing bacteria.</title>
        <authorList>
            <person name="Butler K."/>
        </authorList>
    </citation>
    <scope>NUCLEOTIDE SEQUENCE [LARGE SCALE GENOMIC DNA]</scope>
    <source>
        <strain evidence="8 9">DSM 19138</strain>
    </source>
</reference>
<dbReference type="InterPro" id="IPR050291">
    <property type="entry name" value="CDF_Transporter"/>
</dbReference>
<evidence type="ECO:0000256" key="4">
    <source>
        <dbReference type="ARBA" id="ARBA00022989"/>
    </source>
</evidence>
<dbReference type="EMBL" id="PYMB01000002">
    <property type="protein sequence ID" value="PSW14494.1"/>
    <property type="molecule type" value="Genomic_DNA"/>
</dbReference>
<dbReference type="Pfam" id="PF01545">
    <property type="entry name" value="Cation_efflux"/>
    <property type="match status" value="1"/>
</dbReference>
<keyword evidence="5 6" id="KW-0472">Membrane</keyword>
<evidence type="ECO:0000256" key="6">
    <source>
        <dbReference type="SAM" id="Phobius"/>
    </source>
</evidence>
<keyword evidence="4 6" id="KW-1133">Transmembrane helix</keyword>
<evidence type="ECO:0000256" key="5">
    <source>
        <dbReference type="ARBA" id="ARBA00023136"/>
    </source>
</evidence>
<dbReference type="GO" id="GO:0015086">
    <property type="term" value="F:cadmium ion transmembrane transporter activity"/>
    <property type="evidence" value="ECO:0007669"/>
    <property type="project" value="TreeGrafter"/>
</dbReference>
<feature type="transmembrane region" description="Helical" evidence="6">
    <location>
        <begin position="7"/>
        <end position="27"/>
    </location>
</feature>
<dbReference type="RefSeq" id="WP_107297737.1">
    <property type="nucleotide sequence ID" value="NZ_PYMB01000002.1"/>
</dbReference>
<dbReference type="PANTHER" id="PTHR43840:SF15">
    <property type="entry name" value="MITOCHONDRIAL METAL TRANSPORTER 1-RELATED"/>
    <property type="match status" value="1"/>
</dbReference>
<feature type="transmembrane region" description="Helical" evidence="6">
    <location>
        <begin position="39"/>
        <end position="58"/>
    </location>
</feature>
<sequence>MQEQRLIIISIAVTFFFSVFGIVWGILADSSMITFDGTYSLISVGLSGLSLIVLKLVAQSSESVNSKFPFGKAHFEPMLIVFKSLTLIGMCAYSSAGAVSDIISGGAPVDPGPAILYAGISTVGCAIIAFLLRERNRQIGSAILEAEKNQWVGDLLLSLGVLAGFTAALLLKNTQWGVFVDYADPVMVLVASNLFIFLPLKSMLAAGKEMMLVKTNNELRIPIEIVAAEYAQRLNATYKLRMVSIGRELNIELNFIMPPNDALTVKDMDTIRSDIAKVADTLKSKHWINVSFTSDPAWA</sequence>
<gene>
    <name evidence="8" type="ORF">C9J01_08665</name>
</gene>
<dbReference type="GO" id="GO:0015341">
    <property type="term" value="F:zinc efflux antiporter activity"/>
    <property type="evidence" value="ECO:0007669"/>
    <property type="project" value="TreeGrafter"/>
</dbReference>
<evidence type="ECO:0000256" key="2">
    <source>
        <dbReference type="ARBA" id="ARBA00022448"/>
    </source>
</evidence>